<dbReference type="SMART" id="SM00583">
    <property type="entry name" value="SPK"/>
    <property type="match status" value="1"/>
</dbReference>
<dbReference type="PANTHER" id="PTHR23362">
    <property type="entry name" value="L-PLASTIN-RELATED"/>
    <property type="match status" value="1"/>
</dbReference>
<dbReference type="AlphaFoldDB" id="A0AAE9A330"/>
<dbReference type="EMBL" id="CP090895">
    <property type="protein sequence ID" value="ULT85955.1"/>
    <property type="molecule type" value="Genomic_DNA"/>
</dbReference>
<accession>A0AAE9A330</accession>
<reference evidence="2 3" key="1">
    <citation type="submission" date="2022-02" db="EMBL/GenBank/DDBJ databases">
        <title>Chromosome-level reference genomes for two strains of Caenorhabditis briggsae: an improved platform for comparative genomics.</title>
        <authorList>
            <person name="Stevens L."/>
            <person name="Andersen E.C."/>
        </authorList>
    </citation>
    <scope>NUCLEOTIDE SEQUENCE [LARGE SCALE GENOMIC DNA]</scope>
    <source>
        <strain evidence="2">QX1410_ONT</strain>
        <tissue evidence="2">Whole-organism</tissue>
    </source>
</reference>
<dbReference type="Pfam" id="PF04435">
    <property type="entry name" value="SPK"/>
    <property type="match status" value="2"/>
</dbReference>
<organism evidence="2 3">
    <name type="scientific">Caenorhabditis briggsae</name>
    <dbReference type="NCBI Taxonomy" id="6238"/>
    <lineage>
        <taxon>Eukaryota</taxon>
        <taxon>Metazoa</taxon>
        <taxon>Ecdysozoa</taxon>
        <taxon>Nematoda</taxon>
        <taxon>Chromadorea</taxon>
        <taxon>Rhabditida</taxon>
        <taxon>Rhabditina</taxon>
        <taxon>Rhabditomorpha</taxon>
        <taxon>Rhabditoidea</taxon>
        <taxon>Rhabditidae</taxon>
        <taxon>Peloderinae</taxon>
        <taxon>Caenorhabditis</taxon>
    </lineage>
</organism>
<evidence type="ECO:0000313" key="3">
    <source>
        <dbReference type="Proteomes" id="UP000827892"/>
    </source>
</evidence>
<gene>
    <name evidence="2" type="ORF">L3Y34_005972</name>
</gene>
<feature type="domain" description="SPK" evidence="1">
    <location>
        <begin position="184"/>
        <end position="303"/>
    </location>
</feature>
<dbReference type="InterPro" id="IPR053315">
    <property type="entry name" value="Peptidase_C14A"/>
</dbReference>
<evidence type="ECO:0000313" key="2">
    <source>
        <dbReference type="EMBL" id="ULT85955.1"/>
    </source>
</evidence>
<evidence type="ECO:0000259" key="1">
    <source>
        <dbReference type="SMART" id="SM00583"/>
    </source>
</evidence>
<dbReference type="Proteomes" id="UP000827892">
    <property type="component" value="Chromosome V"/>
</dbReference>
<dbReference type="InterPro" id="IPR006570">
    <property type="entry name" value="SPK_dom"/>
</dbReference>
<name>A0AAE9A330_CAEBR</name>
<dbReference type="PANTHER" id="PTHR23362:SF2">
    <property type="entry name" value="PROTEIN FAR1-RELATED SEQUENCE-RELATED"/>
    <property type="match status" value="1"/>
</dbReference>
<proteinExistence type="predicted"/>
<sequence>MYTFVYKRIPVPKSASIPKNRDALFSLKFWNRFNQTNSINRDGQTYLKHFRYIMLPVLHLASFPKKMKLALLFSLDQPPNEDFLTELRKDGIVTFNSKGCIAGYSERNVKNETLIDVNNNPEYTMSDVEAMDVVPGKRARYNSAPPQLSLPPTQEGVLAETIEDQNELTNQLNIIMKKAFSSEEDLSMWQFLLCEIVNPMNGRIERDRVRGKGLTIWEKYRQEVSDARTATSLRKRYSTPTFPSPQYMGFDIQSQAKLHYALSIPVSDAQMDQFREHADVDLDDHGCIIRYIDRRPGGLELRPLVKRRIRITESVPEPELKHPNFDLSSLVNGGVKEEQIDDSYGDRDPIFEEEGQSSRAPIHGDIPSALLRALNQLPREPAQPPVEAKQEADRPSNVETVTYLRSLNTLVAKIDSPELESVQLKLEKAIEESKEGNYKIPISKVKMMMEATLAMMGF</sequence>
<protein>
    <recommendedName>
        <fullName evidence="1">SPK domain-containing protein</fullName>
    </recommendedName>
</protein>